<reference evidence="2" key="1">
    <citation type="submission" date="2021-05" db="EMBL/GenBank/DDBJ databases">
        <title>Molecular characterization for Shewanella algae harboring chromosomal blaOXA-55-like strains isolated from clinical and environment sample.</title>
        <authorList>
            <person name="Ohama Y."/>
            <person name="Aoki K."/>
            <person name="Harada S."/>
            <person name="Moriya K."/>
            <person name="Ishii Y."/>
            <person name="Tateda K."/>
        </authorList>
    </citation>
    <scope>NUCLEOTIDE SEQUENCE</scope>
    <source>
        <strain evidence="2">JCM 11563</strain>
    </source>
</reference>
<gene>
    <name evidence="2" type="ORF">TUM4438_40780</name>
</gene>
<name>A0ABQ4PQG1_9GAMM</name>
<dbReference type="Proteomes" id="UP000887104">
    <property type="component" value="Unassembled WGS sequence"/>
</dbReference>
<comment type="caution">
    <text evidence="2">The sequence shown here is derived from an EMBL/GenBank/DDBJ whole genome shotgun (WGS) entry which is preliminary data.</text>
</comment>
<keyword evidence="3" id="KW-1185">Reference proteome</keyword>
<accession>A0ABQ4PQG1</accession>
<proteinExistence type="predicted"/>
<feature type="domain" description="SPOR" evidence="1">
    <location>
        <begin position="286"/>
        <end position="351"/>
    </location>
</feature>
<dbReference type="InterPro" id="IPR007730">
    <property type="entry name" value="SPOR-like_dom"/>
</dbReference>
<protein>
    <submittedName>
        <fullName evidence="2">Pilus assembly protein TadD</fullName>
    </submittedName>
</protein>
<dbReference type="Gene3D" id="3.30.70.1070">
    <property type="entry name" value="Sporulation related repeat"/>
    <property type="match status" value="1"/>
</dbReference>
<dbReference type="Gene3D" id="1.25.40.10">
    <property type="entry name" value="Tetratricopeptide repeat domain"/>
    <property type="match status" value="1"/>
</dbReference>
<evidence type="ECO:0000313" key="3">
    <source>
        <dbReference type="Proteomes" id="UP000887104"/>
    </source>
</evidence>
<dbReference type="InterPro" id="IPR036680">
    <property type="entry name" value="SPOR-like_sf"/>
</dbReference>
<dbReference type="Pfam" id="PF05036">
    <property type="entry name" value="SPOR"/>
    <property type="match status" value="1"/>
</dbReference>
<sequence length="362" mass="41980">MSKVRQIKEQLLISSGDNQKLIEHYKEGLKNTPEYKVKLANYYLNLGDISSAEFYTNTYTEEELKIPNNIYAKACILYKRKEYLLAQAEVQRYKKYGGEHDKYYLLKGKIFTGLGEYDKAIASFEDSRKVGGSDMEAKNNIAVVNLLKQDYVAANQILTELYRDYPNVNKVRSNYVLTLIHLKKFNLLLNVLKTHYQKSQVKSMYENLLNSNNSVSNSIQADEKMRQLSIRTTLDNYSKDRIVETTLINPLKPQLERITSNSSKTEINNKTSLTHNRFDSSHRGALYRIQVLAISNKTVAREHLQLLKNQHEEIYVHTTENWVKYSIGSFPTFKEATDYMRSINVKDAFVVNNGHSYIKVNH</sequence>
<organism evidence="2 3">
    <name type="scientific">Shewanella sairae</name>
    <dbReference type="NCBI Taxonomy" id="190310"/>
    <lineage>
        <taxon>Bacteria</taxon>
        <taxon>Pseudomonadati</taxon>
        <taxon>Pseudomonadota</taxon>
        <taxon>Gammaproteobacteria</taxon>
        <taxon>Alteromonadales</taxon>
        <taxon>Shewanellaceae</taxon>
        <taxon>Shewanella</taxon>
    </lineage>
</organism>
<dbReference type="EMBL" id="BPEY01000114">
    <property type="protein sequence ID" value="GIU51370.1"/>
    <property type="molecule type" value="Genomic_DNA"/>
</dbReference>
<dbReference type="InterPro" id="IPR011990">
    <property type="entry name" value="TPR-like_helical_dom_sf"/>
</dbReference>
<evidence type="ECO:0000313" key="2">
    <source>
        <dbReference type="EMBL" id="GIU51370.1"/>
    </source>
</evidence>
<evidence type="ECO:0000259" key="1">
    <source>
        <dbReference type="Pfam" id="PF05036"/>
    </source>
</evidence>
<dbReference type="SUPFAM" id="SSF48452">
    <property type="entry name" value="TPR-like"/>
    <property type="match status" value="1"/>
</dbReference>